<feature type="transmembrane region" description="Helical" evidence="7">
    <location>
        <begin position="215"/>
        <end position="237"/>
    </location>
</feature>
<evidence type="ECO:0000313" key="10">
    <source>
        <dbReference type="Proteomes" id="UP000179627"/>
    </source>
</evidence>
<name>A0A1S1RKB0_9ACTN</name>
<evidence type="ECO:0000256" key="2">
    <source>
        <dbReference type="ARBA" id="ARBA00022475"/>
    </source>
</evidence>
<dbReference type="Gene3D" id="1.20.1640.10">
    <property type="entry name" value="Multidrug efflux transporter AcrB transmembrane domain"/>
    <property type="match status" value="1"/>
</dbReference>
<protein>
    <recommendedName>
        <fullName evidence="8">Membrane transport protein MMPL domain-containing protein</fullName>
    </recommendedName>
</protein>
<keyword evidence="2" id="KW-1003">Cell membrane</keyword>
<dbReference type="Proteomes" id="UP000179627">
    <property type="component" value="Unassembled WGS sequence"/>
</dbReference>
<dbReference type="Pfam" id="PF03176">
    <property type="entry name" value="MMPL"/>
    <property type="match status" value="2"/>
</dbReference>
<gene>
    <name evidence="9" type="ORF">CC117_08795</name>
</gene>
<evidence type="ECO:0000256" key="1">
    <source>
        <dbReference type="ARBA" id="ARBA00004651"/>
    </source>
</evidence>
<evidence type="ECO:0000256" key="3">
    <source>
        <dbReference type="ARBA" id="ARBA00022692"/>
    </source>
</evidence>
<feature type="transmembrane region" description="Helical" evidence="7">
    <location>
        <begin position="160"/>
        <end position="179"/>
    </location>
</feature>
<reference evidence="10" key="1">
    <citation type="submission" date="2016-07" db="EMBL/GenBank/DDBJ databases">
        <title>Sequence Frankia sp. strain CcI1.17.</title>
        <authorList>
            <person name="Ghodhbane-Gtari F."/>
            <person name="Swanson E."/>
            <person name="Gueddou A."/>
            <person name="Morris K."/>
            <person name="Hezbri K."/>
            <person name="Ktari A."/>
            <person name="Nouioui I."/>
            <person name="Abebe-Akele F."/>
            <person name="Simpson S."/>
            <person name="Thomas K."/>
            <person name="Gtari M."/>
            <person name="Tisa L.S."/>
            <person name="Hurst S."/>
        </authorList>
    </citation>
    <scope>NUCLEOTIDE SEQUENCE [LARGE SCALE GENOMIC DNA]</scope>
    <source>
        <strain evidence="10">Cc1.17</strain>
    </source>
</reference>
<evidence type="ECO:0000256" key="7">
    <source>
        <dbReference type="SAM" id="Phobius"/>
    </source>
</evidence>
<organism evidence="9 10">
    <name type="scientific">Parafrankia colletiae</name>
    <dbReference type="NCBI Taxonomy" id="573497"/>
    <lineage>
        <taxon>Bacteria</taxon>
        <taxon>Bacillati</taxon>
        <taxon>Actinomycetota</taxon>
        <taxon>Actinomycetes</taxon>
        <taxon>Frankiales</taxon>
        <taxon>Frankiaceae</taxon>
        <taxon>Parafrankia</taxon>
    </lineage>
</organism>
<evidence type="ECO:0000256" key="5">
    <source>
        <dbReference type="ARBA" id="ARBA00023136"/>
    </source>
</evidence>
<feature type="transmembrane region" description="Helical" evidence="7">
    <location>
        <begin position="425"/>
        <end position="443"/>
    </location>
</feature>
<keyword evidence="5 7" id="KW-0472">Membrane</keyword>
<evidence type="ECO:0000259" key="8">
    <source>
        <dbReference type="Pfam" id="PF03176"/>
    </source>
</evidence>
<dbReference type="InterPro" id="IPR004869">
    <property type="entry name" value="MMPL_dom"/>
</dbReference>
<dbReference type="GO" id="GO:0005886">
    <property type="term" value="C:plasma membrane"/>
    <property type="evidence" value="ECO:0007669"/>
    <property type="project" value="UniProtKB-SubCell"/>
</dbReference>
<dbReference type="EMBL" id="MBLM01000003">
    <property type="protein sequence ID" value="OHV45865.1"/>
    <property type="molecule type" value="Genomic_DNA"/>
</dbReference>
<feature type="domain" description="Membrane transport protein MMPL" evidence="8">
    <location>
        <begin position="28"/>
        <end position="236"/>
    </location>
</feature>
<keyword evidence="4 7" id="KW-1133">Transmembrane helix</keyword>
<dbReference type="InterPro" id="IPR050545">
    <property type="entry name" value="Mycobact_MmpL"/>
</dbReference>
<proteinExistence type="predicted"/>
<feature type="transmembrane region" description="Helical" evidence="7">
    <location>
        <begin position="186"/>
        <end position="209"/>
    </location>
</feature>
<evidence type="ECO:0000256" key="4">
    <source>
        <dbReference type="ARBA" id="ARBA00022989"/>
    </source>
</evidence>
<keyword evidence="3 7" id="KW-0812">Transmembrane</keyword>
<dbReference type="SUPFAM" id="SSF82866">
    <property type="entry name" value="Multidrug efflux transporter AcrB transmembrane domain"/>
    <property type="match status" value="1"/>
</dbReference>
<accession>A0A1S1RKB0</accession>
<keyword evidence="10" id="KW-1185">Reference proteome</keyword>
<feature type="region of interest" description="Disordered" evidence="6">
    <location>
        <begin position="243"/>
        <end position="351"/>
    </location>
</feature>
<evidence type="ECO:0000256" key="6">
    <source>
        <dbReference type="SAM" id="MobiDB-lite"/>
    </source>
</evidence>
<dbReference type="PANTHER" id="PTHR33406">
    <property type="entry name" value="MEMBRANE PROTEIN MJ1562-RELATED"/>
    <property type="match status" value="1"/>
</dbReference>
<comment type="caution">
    <text evidence="9">The sequence shown here is derived from an EMBL/GenBank/DDBJ whole genome shotgun (WGS) entry which is preliminary data.</text>
</comment>
<evidence type="ECO:0000313" key="9">
    <source>
        <dbReference type="EMBL" id="OHV45865.1"/>
    </source>
</evidence>
<feature type="transmembrane region" description="Helical" evidence="7">
    <location>
        <begin position="375"/>
        <end position="395"/>
    </location>
</feature>
<dbReference type="AlphaFoldDB" id="A0A1S1RKB0"/>
<sequence>MLLCVLLGLAVLTGLRVVAGGTLAEGGVSPPDSESARAADLLADHFDRTPTGLIAVIAATGAPSPEAMRPVDAPALAAEPAVTSVVSCWDSASSAGGALCSADGQYALVVASLHGDDGARASLAGDLAERLRRSTPAATVSVTGPDVVAAEVGDRTAADLLRAELIALPLIMVLLVLFLRGVRVALVPVAVGMLTVLGGIALMGLLAGVIQVTTFSTNIVVGLGLGLSIDYVLLLLLPVPGGAGQDAGPGRRDRPRHGGGPDHRGGPGRRDGHRSPGVRSDNHVLGGDGGCLTAGSGDVPGAVPAHDGRCRRHRHGAGGPVHRAGRPGRRGPGRRSDDSAPAPRGLRDLRPPFMTLVGGPTAAQVDTTDALVSRLPLVSGFIATVTLLALVAMLGSVLVPLQALLLNVLGLGATIVSGMRHTGCIIAFAALLLLATVFAGFITSSVTSIKLLGTGLALAVLLDACVLRTLLAPALLRITGHASWWAPAPVHRLGARFGLSEHGTPPVYDARPQAPVAPATVAAQPSAVHPQQSAGGR</sequence>
<dbReference type="PANTHER" id="PTHR33406:SF13">
    <property type="entry name" value="MEMBRANE PROTEIN YDFJ"/>
    <property type="match status" value="1"/>
</dbReference>
<feature type="transmembrane region" description="Helical" evidence="7">
    <location>
        <begin position="401"/>
        <end position="418"/>
    </location>
</feature>
<feature type="compositionally biased region" description="Basic residues" evidence="6">
    <location>
        <begin position="323"/>
        <end position="333"/>
    </location>
</feature>
<feature type="domain" description="Membrane transport protein MMPL" evidence="8">
    <location>
        <begin position="415"/>
        <end position="491"/>
    </location>
</feature>
<comment type="subcellular location">
    <subcellularLocation>
        <location evidence="1">Cell membrane</location>
        <topology evidence="1">Multi-pass membrane protein</topology>
    </subcellularLocation>
</comment>
<feature type="compositionally biased region" description="Basic and acidic residues" evidence="6">
    <location>
        <begin position="259"/>
        <end position="274"/>
    </location>
</feature>